<evidence type="ECO:0000256" key="1">
    <source>
        <dbReference type="ARBA" id="ARBA00010618"/>
    </source>
</evidence>
<dbReference type="Pfam" id="PF17136">
    <property type="entry name" value="ribosomal_L24"/>
    <property type="match status" value="1"/>
</dbReference>
<keyword evidence="2" id="KW-0689">Ribosomal protein</keyword>
<accession>A0AAV6USY6</accession>
<dbReference type="PROSITE" id="PS01108">
    <property type="entry name" value="RIBOSOMAL_L24"/>
    <property type="match status" value="1"/>
</dbReference>
<dbReference type="Proteomes" id="UP000827092">
    <property type="component" value="Unassembled WGS sequence"/>
</dbReference>
<dbReference type="PANTHER" id="PTHR12903">
    <property type="entry name" value="MITOCHONDRIAL RIBOSOMAL PROTEIN L24"/>
    <property type="match status" value="1"/>
</dbReference>
<proteinExistence type="inferred from homology"/>
<dbReference type="GO" id="GO:1990904">
    <property type="term" value="C:ribonucleoprotein complex"/>
    <property type="evidence" value="ECO:0007669"/>
    <property type="project" value="UniProtKB-KW"/>
</dbReference>
<evidence type="ECO:0000313" key="5">
    <source>
        <dbReference type="EMBL" id="KAG8187422.1"/>
    </source>
</evidence>
<dbReference type="InterPro" id="IPR041988">
    <property type="entry name" value="Ribosomal_uL24_KOW"/>
</dbReference>
<feature type="domain" description="Large ribosomal subunit protein uL24 C-terminal" evidence="4">
    <location>
        <begin position="185"/>
        <end position="233"/>
    </location>
</feature>
<dbReference type="GO" id="GO:0005840">
    <property type="term" value="C:ribosome"/>
    <property type="evidence" value="ECO:0007669"/>
    <property type="project" value="UniProtKB-KW"/>
</dbReference>
<dbReference type="EMBL" id="JAFNEN010000272">
    <property type="protein sequence ID" value="KAG8187422.1"/>
    <property type="molecule type" value="Genomic_DNA"/>
</dbReference>
<name>A0AAV6USY6_9ARAC</name>
<keyword evidence="3" id="KW-0687">Ribonucleoprotein</keyword>
<dbReference type="SUPFAM" id="SSF50104">
    <property type="entry name" value="Translation proteins SH3-like domain"/>
    <property type="match status" value="1"/>
</dbReference>
<dbReference type="InterPro" id="IPR014722">
    <property type="entry name" value="Rib_uL2_dom2"/>
</dbReference>
<dbReference type="Gene3D" id="2.30.30.30">
    <property type="match status" value="1"/>
</dbReference>
<dbReference type="InterPro" id="IPR008991">
    <property type="entry name" value="Translation_prot_SH3-like_sf"/>
</dbReference>
<dbReference type="InterPro" id="IPR005825">
    <property type="entry name" value="Ribosomal_uL24_CS"/>
</dbReference>
<reference evidence="5 6" key="1">
    <citation type="journal article" date="2022" name="Nat. Ecol. Evol.">
        <title>A masculinizing supergene underlies an exaggerated male reproductive morph in a spider.</title>
        <authorList>
            <person name="Hendrickx F."/>
            <person name="De Corte Z."/>
            <person name="Sonet G."/>
            <person name="Van Belleghem S.M."/>
            <person name="Kostlbacher S."/>
            <person name="Vangestel C."/>
        </authorList>
    </citation>
    <scope>NUCLEOTIDE SEQUENCE [LARGE SCALE GENOMIC DNA]</scope>
    <source>
        <strain evidence="5">W744_W776</strain>
    </source>
</reference>
<dbReference type="GO" id="GO:0006412">
    <property type="term" value="P:translation"/>
    <property type="evidence" value="ECO:0007669"/>
    <property type="project" value="InterPro"/>
</dbReference>
<keyword evidence="6" id="KW-1185">Reference proteome</keyword>
<dbReference type="GO" id="GO:0003735">
    <property type="term" value="F:structural constituent of ribosome"/>
    <property type="evidence" value="ECO:0007669"/>
    <property type="project" value="InterPro"/>
</dbReference>
<evidence type="ECO:0000313" key="6">
    <source>
        <dbReference type="Proteomes" id="UP000827092"/>
    </source>
</evidence>
<dbReference type="GO" id="GO:0003723">
    <property type="term" value="F:RNA binding"/>
    <property type="evidence" value="ECO:0007669"/>
    <property type="project" value="InterPro"/>
</dbReference>
<dbReference type="CDD" id="cd06089">
    <property type="entry name" value="KOW_RPL26"/>
    <property type="match status" value="1"/>
</dbReference>
<evidence type="ECO:0000256" key="3">
    <source>
        <dbReference type="ARBA" id="ARBA00023274"/>
    </source>
</evidence>
<comment type="similarity">
    <text evidence="1">Belongs to the universal ribosomal protein uL24 family.</text>
</comment>
<dbReference type="NCBIfam" id="TIGR01079">
    <property type="entry name" value="rplX_bact"/>
    <property type="match status" value="1"/>
</dbReference>
<dbReference type="InterPro" id="IPR057264">
    <property type="entry name" value="Ribosomal_uL24_C"/>
</dbReference>
<comment type="caution">
    <text evidence="5">The sequence shown here is derived from an EMBL/GenBank/DDBJ whole genome shotgun (WGS) entry which is preliminary data.</text>
</comment>
<sequence>MHSFSNETKQFVFYCNVSGLTVTTPKVNRNNNKVLKVELHDFLWAIMRLTRELYRATRKLPLNYSNFPKRYIERAQEQIEFKTEKAPQFQDRVIKREVFTYGMHRPWEKEFYDENYPGKHITQDIVEPIKDWTIYKGDKVEVMKGKDKGKQGFVNYVVTERNWVTVEGLNCEYKYVGGEFGVPKTMMAEELPLLVTNEVALLDPSDNKPTQVVWRFTDAGEEVRVSARTGRIIPIPEAALETYDYKIKRYYVEQPKDTPAAEVEKITFKPKLLTFEQEIMQEMGIKEENEPCKTYWY</sequence>
<organism evidence="5 6">
    <name type="scientific">Oedothorax gibbosus</name>
    <dbReference type="NCBI Taxonomy" id="931172"/>
    <lineage>
        <taxon>Eukaryota</taxon>
        <taxon>Metazoa</taxon>
        <taxon>Ecdysozoa</taxon>
        <taxon>Arthropoda</taxon>
        <taxon>Chelicerata</taxon>
        <taxon>Arachnida</taxon>
        <taxon>Araneae</taxon>
        <taxon>Araneomorphae</taxon>
        <taxon>Entelegynae</taxon>
        <taxon>Araneoidea</taxon>
        <taxon>Linyphiidae</taxon>
        <taxon>Erigoninae</taxon>
        <taxon>Oedothorax</taxon>
    </lineage>
</organism>
<evidence type="ECO:0000259" key="4">
    <source>
        <dbReference type="Pfam" id="PF17136"/>
    </source>
</evidence>
<dbReference type="InterPro" id="IPR003256">
    <property type="entry name" value="Ribosomal_uL24"/>
</dbReference>
<gene>
    <name evidence="5" type="ORF">JTE90_009497</name>
</gene>
<protein>
    <recommendedName>
        <fullName evidence="4">Large ribosomal subunit protein uL24 C-terminal domain-containing protein</fullName>
    </recommendedName>
</protein>
<dbReference type="AlphaFoldDB" id="A0AAV6USY6"/>
<evidence type="ECO:0000256" key="2">
    <source>
        <dbReference type="ARBA" id="ARBA00022980"/>
    </source>
</evidence>